<feature type="domain" description="Carboxylesterase type B" evidence="4">
    <location>
        <begin position="27"/>
        <end position="490"/>
    </location>
</feature>
<dbReference type="EC" id="3.1.1.-" evidence="3"/>
<dbReference type="InterPro" id="IPR019826">
    <property type="entry name" value="Carboxylesterase_B_AS"/>
</dbReference>
<dbReference type="AlphaFoldDB" id="B8M5D9"/>
<dbReference type="VEuPathDB" id="FungiDB:TSTA_030140"/>
<sequence length="548" mass="61182">MANELTFKPGPSITISDTVKVESLLSSTGVANFLGIPYATVPARFRQCRLLDLESATPSDGGVLKATEYGPVCSQPGEIWESDRAFMLEGLRPLLKVNGKVIKSSEDCLRVNIHVSPETLVSGAKKLPVYAWIHGGGWTIGDGNTGADGNYLVRKAMDLGQLFDSIGINYRLGYHGFLSSKELEDEAKESGETYFANKGLHDQRVALLWIQKYIHHFGGDPDNVTIAGESAGGWCVLAHLLSNVPICKRGIIESTPIWTFPPLEDAQRTFDRMVASTGLPDSATGPEKLQALRALSDDEMGRLLNGVYSRPIWDPNWFVYQKDSSTPMERLDKFPSWVQGVMVGWTKDEMALWGCTQWTTMTPTDIITWIKDISPNPPFAEELMQVYHISEHQSQQSNFAALLKMSTELIYGCVPPLIGSHPTPKVWVFRFDQTDDFPQSAYRGYSYHSLDVAFVLCTPSVAGPEADSDYRQTSDRITEAWASFMCGESPGWGPFTETKDVMLFDGSRSRVIQWCEKDAVWYTLATSEEREDWLRSIGRKLLSKKRDL</sequence>
<dbReference type="OrthoDB" id="3200163at2759"/>
<dbReference type="PANTHER" id="PTHR43142">
    <property type="entry name" value="CARBOXYLIC ESTER HYDROLASE"/>
    <property type="match status" value="1"/>
</dbReference>
<dbReference type="PROSITE" id="PS00122">
    <property type="entry name" value="CARBOXYLESTERASE_B_1"/>
    <property type="match status" value="1"/>
</dbReference>
<dbReference type="eggNOG" id="KOG1516">
    <property type="taxonomic scope" value="Eukaryota"/>
</dbReference>
<name>B8M5D9_TALSN</name>
<dbReference type="Gene3D" id="3.40.50.1820">
    <property type="entry name" value="alpha/beta hydrolase"/>
    <property type="match status" value="1"/>
</dbReference>
<evidence type="ECO:0000313" key="5">
    <source>
        <dbReference type="EMBL" id="EED19745.1"/>
    </source>
</evidence>
<evidence type="ECO:0000256" key="2">
    <source>
        <dbReference type="ARBA" id="ARBA00022801"/>
    </source>
</evidence>
<dbReference type="InParanoid" id="B8M5D9"/>
<evidence type="ECO:0000256" key="3">
    <source>
        <dbReference type="RuleBase" id="RU361235"/>
    </source>
</evidence>
<dbReference type="InterPro" id="IPR002018">
    <property type="entry name" value="CarbesteraseB"/>
</dbReference>
<dbReference type="Pfam" id="PF00135">
    <property type="entry name" value="COesterase"/>
    <property type="match status" value="1"/>
</dbReference>
<evidence type="ECO:0000313" key="6">
    <source>
        <dbReference type="Proteomes" id="UP000001745"/>
    </source>
</evidence>
<gene>
    <name evidence="5" type="ORF">TSTA_030140</name>
</gene>
<organism evidence="5 6">
    <name type="scientific">Talaromyces stipitatus (strain ATCC 10500 / CBS 375.48 / QM 6759 / NRRL 1006)</name>
    <name type="common">Penicillium stipitatum</name>
    <dbReference type="NCBI Taxonomy" id="441959"/>
    <lineage>
        <taxon>Eukaryota</taxon>
        <taxon>Fungi</taxon>
        <taxon>Dikarya</taxon>
        <taxon>Ascomycota</taxon>
        <taxon>Pezizomycotina</taxon>
        <taxon>Eurotiomycetes</taxon>
        <taxon>Eurotiomycetidae</taxon>
        <taxon>Eurotiales</taxon>
        <taxon>Trichocomaceae</taxon>
        <taxon>Talaromyces</taxon>
        <taxon>Talaromyces sect. Talaromyces</taxon>
    </lineage>
</organism>
<reference evidence="6" key="1">
    <citation type="journal article" date="2015" name="Genome Announc.">
        <title>Genome sequence of the AIDS-associated pathogen Penicillium marneffei (ATCC18224) and its near taxonomic relative Talaromyces stipitatus (ATCC10500).</title>
        <authorList>
            <person name="Nierman W.C."/>
            <person name="Fedorova-Abrams N.D."/>
            <person name="Andrianopoulos A."/>
        </authorList>
    </citation>
    <scope>NUCLEOTIDE SEQUENCE [LARGE SCALE GENOMIC DNA]</scope>
    <source>
        <strain evidence="6">ATCC 10500 / CBS 375.48 / QM 6759 / NRRL 1006</strain>
    </source>
</reference>
<dbReference type="Proteomes" id="UP000001745">
    <property type="component" value="Unassembled WGS sequence"/>
</dbReference>
<dbReference type="InterPro" id="IPR029058">
    <property type="entry name" value="AB_hydrolase_fold"/>
</dbReference>
<dbReference type="OMA" id="IPGRWHE"/>
<accession>B8M5D9</accession>
<dbReference type="ESTHER" id="talsn-b8m5d9">
    <property type="family name" value="Fungal_carboxylesterase_lipase"/>
</dbReference>
<dbReference type="PhylomeDB" id="B8M5D9"/>
<proteinExistence type="inferred from homology"/>
<comment type="similarity">
    <text evidence="1 3">Belongs to the type-B carboxylesterase/lipase family.</text>
</comment>
<keyword evidence="6" id="KW-1185">Reference proteome</keyword>
<keyword evidence="2 3" id="KW-0378">Hydrolase</keyword>
<evidence type="ECO:0000256" key="1">
    <source>
        <dbReference type="ARBA" id="ARBA00005964"/>
    </source>
</evidence>
<dbReference type="GeneID" id="8106581"/>
<protein>
    <recommendedName>
        <fullName evidence="3">Carboxylic ester hydrolase</fullName>
        <ecNumber evidence="3">3.1.1.-</ecNumber>
    </recommendedName>
</protein>
<dbReference type="SUPFAM" id="SSF53474">
    <property type="entry name" value="alpha/beta-Hydrolases"/>
    <property type="match status" value="1"/>
</dbReference>
<dbReference type="HOGENOM" id="CLU_006586_14_1_1"/>
<dbReference type="PANTHER" id="PTHR43142:SF6">
    <property type="entry name" value="PUTATIVE (AFU_ORTHOLOGUE AFUA_7G01710)-RELATED"/>
    <property type="match status" value="1"/>
</dbReference>
<evidence type="ECO:0000259" key="4">
    <source>
        <dbReference type="Pfam" id="PF00135"/>
    </source>
</evidence>
<dbReference type="STRING" id="441959.B8M5D9"/>
<dbReference type="EMBL" id="EQ962654">
    <property type="protein sequence ID" value="EED19745.1"/>
    <property type="molecule type" value="Genomic_DNA"/>
</dbReference>
<dbReference type="GO" id="GO:0016787">
    <property type="term" value="F:hydrolase activity"/>
    <property type="evidence" value="ECO:0007669"/>
    <property type="project" value="UniProtKB-KW"/>
</dbReference>
<dbReference type="RefSeq" id="XP_002480179.1">
    <property type="nucleotide sequence ID" value="XM_002480134.1"/>
</dbReference>